<protein>
    <recommendedName>
        <fullName evidence="3 5">Regulatory protein RecX</fullName>
    </recommendedName>
</protein>
<dbReference type="GO" id="GO:0006282">
    <property type="term" value="P:regulation of DNA repair"/>
    <property type="evidence" value="ECO:0007669"/>
    <property type="project" value="UniProtKB-UniRule"/>
</dbReference>
<dbReference type="InterPro" id="IPR053926">
    <property type="entry name" value="RecX_HTH_1st"/>
</dbReference>
<dbReference type="EMBL" id="BMKK01000003">
    <property type="protein sequence ID" value="GGD54091.1"/>
    <property type="molecule type" value="Genomic_DNA"/>
</dbReference>
<dbReference type="Pfam" id="PF21981">
    <property type="entry name" value="RecX_HTH3"/>
    <property type="match status" value="1"/>
</dbReference>
<evidence type="ECO:0000259" key="8">
    <source>
        <dbReference type="Pfam" id="PF21982"/>
    </source>
</evidence>
<dbReference type="Gene3D" id="1.10.10.10">
    <property type="entry name" value="Winged helix-like DNA-binding domain superfamily/Winged helix DNA-binding domain"/>
    <property type="match status" value="2"/>
</dbReference>
<feature type="domain" description="RecX second three-helical" evidence="6">
    <location>
        <begin position="53"/>
        <end position="90"/>
    </location>
</feature>
<evidence type="ECO:0000259" key="7">
    <source>
        <dbReference type="Pfam" id="PF21981"/>
    </source>
</evidence>
<dbReference type="GO" id="GO:0005737">
    <property type="term" value="C:cytoplasm"/>
    <property type="evidence" value="ECO:0007669"/>
    <property type="project" value="UniProtKB-SubCell"/>
</dbReference>
<dbReference type="Pfam" id="PF21982">
    <property type="entry name" value="RecX_HTH1"/>
    <property type="match status" value="1"/>
</dbReference>
<dbReference type="Pfam" id="PF02631">
    <property type="entry name" value="RecX_HTH2"/>
    <property type="match status" value="1"/>
</dbReference>
<comment type="similarity">
    <text evidence="2 5">Belongs to the RecX family.</text>
</comment>
<dbReference type="InterPro" id="IPR036388">
    <property type="entry name" value="WH-like_DNA-bd_sf"/>
</dbReference>
<dbReference type="HAMAP" id="MF_01114">
    <property type="entry name" value="RecX"/>
    <property type="match status" value="1"/>
</dbReference>
<keyword evidence="4 5" id="KW-0963">Cytoplasm</keyword>
<organism evidence="9 10">
    <name type="scientific">Emticicia aquatilis</name>
    <dbReference type="NCBI Taxonomy" id="1537369"/>
    <lineage>
        <taxon>Bacteria</taxon>
        <taxon>Pseudomonadati</taxon>
        <taxon>Bacteroidota</taxon>
        <taxon>Cytophagia</taxon>
        <taxon>Cytophagales</taxon>
        <taxon>Leadbetterellaceae</taxon>
        <taxon>Emticicia</taxon>
    </lineage>
</organism>
<dbReference type="PANTHER" id="PTHR33602">
    <property type="entry name" value="REGULATORY PROTEIN RECX FAMILY PROTEIN"/>
    <property type="match status" value="1"/>
</dbReference>
<dbReference type="InterPro" id="IPR053924">
    <property type="entry name" value="RecX_HTH_2nd"/>
</dbReference>
<evidence type="ECO:0000256" key="4">
    <source>
        <dbReference type="ARBA" id="ARBA00022490"/>
    </source>
</evidence>
<proteinExistence type="inferred from homology"/>
<dbReference type="RefSeq" id="WP_188765716.1">
    <property type="nucleotide sequence ID" value="NZ_BMKK01000003.1"/>
</dbReference>
<dbReference type="Proteomes" id="UP000609064">
    <property type="component" value="Unassembled WGS sequence"/>
</dbReference>
<accession>A0A916YPQ3</accession>
<feature type="domain" description="RecX first three-helical" evidence="8">
    <location>
        <begin position="10"/>
        <end position="46"/>
    </location>
</feature>
<comment type="subcellular location">
    <subcellularLocation>
        <location evidence="1 5">Cytoplasm</location>
    </subcellularLocation>
</comment>
<evidence type="ECO:0000313" key="9">
    <source>
        <dbReference type="EMBL" id="GGD54091.1"/>
    </source>
</evidence>
<gene>
    <name evidence="5 9" type="primary">recX</name>
    <name evidence="9" type="ORF">GCM10011514_17850</name>
</gene>
<comment type="caution">
    <text evidence="9">The sequence shown here is derived from an EMBL/GenBank/DDBJ whole genome shotgun (WGS) entry which is preliminary data.</text>
</comment>
<name>A0A916YPQ3_9BACT</name>
<dbReference type="InterPro" id="IPR003783">
    <property type="entry name" value="Regulatory_RecX"/>
</dbReference>
<reference evidence="9" key="1">
    <citation type="journal article" date="2014" name="Int. J. Syst. Evol. Microbiol.">
        <title>Complete genome sequence of Corynebacterium casei LMG S-19264T (=DSM 44701T), isolated from a smear-ripened cheese.</title>
        <authorList>
            <consortium name="US DOE Joint Genome Institute (JGI-PGF)"/>
            <person name="Walter F."/>
            <person name="Albersmeier A."/>
            <person name="Kalinowski J."/>
            <person name="Ruckert C."/>
        </authorList>
    </citation>
    <scope>NUCLEOTIDE SEQUENCE</scope>
    <source>
        <strain evidence="9">CGMCC 1.15958</strain>
    </source>
</reference>
<keyword evidence="10" id="KW-1185">Reference proteome</keyword>
<evidence type="ECO:0000313" key="10">
    <source>
        <dbReference type="Proteomes" id="UP000609064"/>
    </source>
</evidence>
<feature type="domain" description="RecX third three-helical" evidence="7">
    <location>
        <begin position="100"/>
        <end position="146"/>
    </location>
</feature>
<reference evidence="9" key="2">
    <citation type="submission" date="2020-09" db="EMBL/GenBank/DDBJ databases">
        <authorList>
            <person name="Sun Q."/>
            <person name="Zhou Y."/>
        </authorList>
    </citation>
    <scope>NUCLEOTIDE SEQUENCE</scope>
    <source>
        <strain evidence="9">CGMCC 1.15958</strain>
    </source>
</reference>
<evidence type="ECO:0000256" key="3">
    <source>
        <dbReference type="ARBA" id="ARBA00018111"/>
    </source>
</evidence>
<evidence type="ECO:0000256" key="1">
    <source>
        <dbReference type="ARBA" id="ARBA00004496"/>
    </source>
</evidence>
<dbReference type="AlphaFoldDB" id="A0A916YPQ3"/>
<evidence type="ECO:0000256" key="2">
    <source>
        <dbReference type="ARBA" id="ARBA00009695"/>
    </source>
</evidence>
<sequence length="155" mass="18496">MITRRDILVKAANFCAYQERTHAEVRERLQKWEVWGDEAEEIIAYLIEDNFLNEERFAKIFAGSKFRVKQWGRLKIKYELKARKLSEYCIKVGMAEIDDEDYINTLQEILEKKKHELRTEKQPLILKQKLARYAIGKGFETDLVWEMIGKIVPKK</sequence>
<dbReference type="InterPro" id="IPR053925">
    <property type="entry name" value="RecX_HTH_3rd"/>
</dbReference>
<comment type="function">
    <text evidence="5">Modulates RecA activity.</text>
</comment>
<evidence type="ECO:0000256" key="5">
    <source>
        <dbReference type="HAMAP-Rule" id="MF_01114"/>
    </source>
</evidence>
<evidence type="ECO:0000259" key="6">
    <source>
        <dbReference type="Pfam" id="PF02631"/>
    </source>
</evidence>
<dbReference type="PANTHER" id="PTHR33602:SF1">
    <property type="entry name" value="REGULATORY PROTEIN RECX FAMILY PROTEIN"/>
    <property type="match status" value="1"/>
</dbReference>